<proteinExistence type="predicted"/>
<dbReference type="SUPFAM" id="SSF54427">
    <property type="entry name" value="NTF2-like"/>
    <property type="match status" value="1"/>
</dbReference>
<dbReference type="InterPro" id="IPR032710">
    <property type="entry name" value="NTF2-like_dom_sf"/>
</dbReference>
<gene>
    <name evidence="2" type="ORF">SAMN05660324_0038</name>
</gene>
<dbReference type="Proteomes" id="UP000198863">
    <property type="component" value="Unassembled WGS sequence"/>
</dbReference>
<evidence type="ECO:0000313" key="3">
    <source>
        <dbReference type="Proteomes" id="UP000198863"/>
    </source>
</evidence>
<evidence type="ECO:0000313" key="2">
    <source>
        <dbReference type="EMBL" id="SDH15488.1"/>
    </source>
</evidence>
<dbReference type="Pfam" id="PF12680">
    <property type="entry name" value="SnoaL_2"/>
    <property type="match status" value="1"/>
</dbReference>
<dbReference type="Gene3D" id="3.10.450.50">
    <property type="match status" value="1"/>
</dbReference>
<keyword evidence="3" id="KW-1185">Reference proteome</keyword>
<feature type="domain" description="SnoaL-like" evidence="1">
    <location>
        <begin position="10"/>
        <end position="96"/>
    </location>
</feature>
<dbReference type="RefSeq" id="WP_207508308.1">
    <property type="nucleotide sequence ID" value="NZ_FNCF01000010.1"/>
</dbReference>
<accession>A0A1G8A3J6</accession>
<evidence type="ECO:0000259" key="1">
    <source>
        <dbReference type="Pfam" id="PF12680"/>
    </source>
</evidence>
<protein>
    <submittedName>
        <fullName evidence="2">SnoaL-like domain-containing protein</fullName>
    </submittedName>
</protein>
<sequence length="131" mass="14274">MTDDEKMDVVRAMVAAWDRQDWAAVVDLFAPEGVLHSVMSTPLVGRAAIAERLAVLAEGLTSLELRVRAMGVVDGRVFVERRDVFDRAGVHGEVPVVGVLAVGPEGVTEWLEYYDRATLLAGMGMTQDFAE</sequence>
<name>A0A1G8A3J6_9ACTN</name>
<dbReference type="AlphaFoldDB" id="A0A1G8A3J6"/>
<reference evidence="3" key="1">
    <citation type="submission" date="2016-10" db="EMBL/GenBank/DDBJ databases">
        <authorList>
            <person name="Varghese N."/>
            <person name="Submissions S."/>
        </authorList>
    </citation>
    <scope>NUCLEOTIDE SEQUENCE [LARGE SCALE GENOMIC DNA]</scope>
    <source>
        <strain evidence="3">DSM 44526</strain>
    </source>
</reference>
<dbReference type="EMBL" id="FNCF01000010">
    <property type="protein sequence ID" value="SDH15488.1"/>
    <property type="molecule type" value="Genomic_DNA"/>
</dbReference>
<organism evidence="2 3">
    <name type="scientific">Klenkia brasiliensis</name>
    <dbReference type="NCBI Taxonomy" id="333142"/>
    <lineage>
        <taxon>Bacteria</taxon>
        <taxon>Bacillati</taxon>
        <taxon>Actinomycetota</taxon>
        <taxon>Actinomycetes</taxon>
        <taxon>Geodermatophilales</taxon>
        <taxon>Geodermatophilaceae</taxon>
        <taxon>Klenkia</taxon>
    </lineage>
</organism>
<dbReference type="InterPro" id="IPR037401">
    <property type="entry name" value="SnoaL-like"/>
</dbReference>